<reference evidence="6 7" key="1">
    <citation type="journal article" date="2018" name="Evol. Lett.">
        <title>Horizontal gene cluster transfer increased hallucinogenic mushroom diversity.</title>
        <authorList>
            <person name="Reynolds H.T."/>
            <person name="Vijayakumar V."/>
            <person name="Gluck-Thaler E."/>
            <person name="Korotkin H.B."/>
            <person name="Matheny P.B."/>
            <person name="Slot J.C."/>
        </authorList>
    </citation>
    <scope>NUCLEOTIDE SEQUENCE [LARGE SCALE GENOMIC DNA]</scope>
    <source>
        <strain evidence="6 7">2629</strain>
    </source>
</reference>
<evidence type="ECO:0000256" key="3">
    <source>
        <dbReference type="PROSITE-ProRule" id="PRU00108"/>
    </source>
</evidence>
<accession>A0A409VAB7</accession>
<dbReference type="PROSITE" id="PS50071">
    <property type="entry name" value="HOMEOBOX_2"/>
    <property type="match status" value="1"/>
</dbReference>
<dbReference type="EMBL" id="NHTK01006110">
    <property type="protein sequence ID" value="PPQ63796.1"/>
    <property type="molecule type" value="Genomic_DNA"/>
</dbReference>
<dbReference type="InParanoid" id="A0A409VAB7"/>
<keyword evidence="3 4" id="KW-0238">DNA-binding</keyword>
<evidence type="ECO:0000313" key="7">
    <source>
        <dbReference type="Proteomes" id="UP000284842"/>
    </source>
</evidence>
<evidence type="ECO:0000256" key="4">
    <source>
        <dbReference type="RuleBase" id="RU000682"/>
    </source>
</evidence>
<dbReference type="InterPro" id="IPR001356">
    <property type="entry name" value="HD"/>
</dbReference>
<dbReference type="PANTHER" id="PTHR24341:SF6">
    <property type="entry name" value="HOMEOBOX PROTEIN INVECTED"/>
    <property type="match status" value="1"/>
</dbReference>
<keyword evidence="2 3" id="KW-0539">Nucleus</keyword>
<feature type="DNA-binding region" description="Homeobox" evidence="3">
    <location>
        <begin position="143"/>
        <end position="202"/>
    </location>
</feature>
<dbReference type="AlphaFoldDB" id="A0A409VAB7"/>
<evidence type="ECO:0000313" key="6">
    <source>
        <dbReference type="EMBL" id="PPQ63796.1"/>
    </source>
</evidence>
<evidence type="ECO:0000256" key="2">
    <source>
        <dbReference type="ARBA" id="ARBA00023242"/>
    </source>
</evidence>
<proteinExistence type="predicted"/>
<dbReference type="SUPFAM" id="SSF46689">
    <property type="entry name" value="Homeodomain-like"/>
    <property type="match status" value="1"/>
</dbReference>
<dbReference type="Pfam" id="PF00046">
    <property type="entry name" value="Homeodomain"/>
    <property type="match status" value="1"/>
</dbReference>
<keyword evidence="7" id="KW-1185">Reference proteome</keyword>
<protein>
    <recommendedName>
        <fullName evidence="5">Homeobox domain-containing protein</fullName>
    </recommendedName>
</protein>
<dbReference type="InterPro" id="IPR050720">
    <property type="entry name" value="Engrailed_Homeobox_TFs"/>
</dbReference>
<dbReference type="GO" id="GO:0005634">
    <property type="term" value="C:nucleus"/>
    <property type="evidence" value="ECO:0007669"/>
    <property type="project" value="UniProtKB-SubCell"/>
</dbReference>
<keyword evidence="3 4" id="KW-0371">Homeobox</keyword>
<dbReference type="GO" id="GO:0003677">
    <property type="term" value="F:DNA binding"/>
    <property type="evidence" value="ECO:0007669"/>
    <property type="project" value="UniProtKB-UniRule"/>
</dbReference>
<dbReference type="SMART" id="SM00389">
    <property type="entry name" value="HOX"/>
    <property type="match status" value="1"/>
</dbReference>
<dbReference type="InterPro" id="IPR009057">
    <property type="entry name" value="Homeodomain-like_sf"/>
</dbReference>
<feature type="domain" description="Homeobox" evidence="5">
    <location>
        <begin position="141"/>
        <end position="201"/>
    </location>
</feature>
<dbReference type="OrthoDB" id="6159439at2759"/>
<name>A0A409VAB7_9AGAR</name>
<organism evidence="6 7">
    <name type="scientific">Panaeolus cyanescens</name>
    <dbReference type="NCBI Taxonomy" id="181874"/>
    <lineage>
        <taxon>Eukaryota</taxon>
        <taxon>Fungi</taxon>
        <taxon>Dikarya</taxon>
        <taxon>Basidiomycota</taxon>
        <taxon>Agaricomycotina</taxon>
        <taxon>Agaricomycetes</taxon>
        <taxon>Agaricomycetidae</taxon>
        <taxon>Agaricales</taxon>
        <taxon>Agaricineae</taxon>
        <taxon>Galeropsidaceae</taxon>
        <taxon>Panaeolus</taxon>
    </lineage>
</organism>
<comment type="subcellular location">
    <subcellularLocation>
        <location evidence="1 3 4">Nucleus</location>
    </subcellularLocation>
</comment>
<dbReference type="STRING" id="181874.A0A409VAB7"/>
<comment type="caution">
    <text evidence="6">The sequence shown here is derived from an EMBL/GenBank/DDBJ whole genome shotgun (WGS) entry which is preliminary data.</text>
</comment>
<dbReference type="Proteomes" id="UP000284842">
    <property type="component" value="Unassembled WGS sequence"/>
</dbReference>
<evidence type="ECO:0000256" key="1">
    <source>
        <dbReference type="ARBA" id="ARBA00004123"/>
    </source>
</evidence>
<dbReference type="CDD" id="cd00086">
    <property type="entry name" value="homeodomain"/>
    <property type="match status" value="1"/>
</dbReference>
<evidence type="ECO:0000259" key="5">
    <source>
        <dbReference type="PROSITE" id="PS50071"/>
    </source>
</evidence>
<dbReference type="PANTHER" id="PTHR24341">
    <property type="entry name" value="HOMEOBOX PROTEIN ENGRAILED"/>
    <property type="match status" value="1"/>
</dbReference>
<dbReference type="Gene3D" id="1.10.10.60">
    <property type="entry name" value="Homeodomain-like"/>
    <property type="match status" value="1"/>
</dbReference>
<sequence length="508" mass="56945">MSRSTVDRERLKSIVALTKRIQQKVSRPLRSNPSPFPDIPPLQLTSIIGEFKAKLLKNSLQPQIYQLALNKIYELDSVYQRTYLEICQKLWRHDLVDQKVSLEQLRKIQSLFERLFETKDIPLLLRSILDANSSHYAQLSSSNKEERRAFNHESTPILENYFVQNPYPSSADRLILAREAKMSLRQIDVWFQNHRARARREGKTMQRTIKSILSGNSPKSGNVDLIESCVHRDSTLESRNAVTESPTITFPHTVDSNETCTLDISRTPSHAFPTKYPPNNIENPFPCDGGRFNFPPPPWYRTPACQTPRATQVSHSDMEALVANFADLTIHKSPSHSRKARSASPASTESSSVVPWHLAITGVLCPAPLPALITQTTTPAQSCLRSIKPPHSQRVPQHRKQGFLSWANSTQSLKTASHSPPLPSIPRRSVSSLSTTAPLAITPPASPPLSSSLDVAQNVGSLLSNVDRTINSFFELNTYTPSLSDFMKHFSPSVDNLFSSFSFPLEGY</sequence>
<gene>
    <name evidence="6" type="ORF">CVT24_004338</name>
</gene>